<dbReference type="AlphaFoldDB" id="A0A2G9QIY8"/>
<dbReference type="Gene3D" id="2.30.29.30">
    <property type="entry name" value="Pleckstrin-homology domain (PH domain)/Phosphotyrosine-binding domain (PTB)"/>
    <property type="match status" value="2"/>
</dbReference>
<name>A0A2G9QIY8_AQUCT</name>
<dbReference type="GO" id="GO:0005737">
    <property type="term" value="C:cytoplasm"/>
    <property type="evidence" value="ECO:0007669"/>
    <property type="project" value="TreeGrafter"/>
</dbReference>
<gene>
    <name evidence="4" type="ORF">AB205_0063950</name>
</gene>
<dbReference type="SMART" id="SM00310">
    <property type="entry name" value="PTBI"/>
    <property type="match status" value="1"/>
</dbReference>
<feature type="compositionally biased region" description="Polar residues" evidence="2">
    <location>
        <begin position="207"/>
        <end position="218"/>
    </location>
</feature>
<dbReference type="OrthoDB" id="6243387at2759"/>
<feature type="region of interest" description="Disordered" evidence="2">
    <location>
        <begin position="636"/>
        <end position="659"/>
    </location>
</feature>
<dbReference type="EMBL" id="KV977847">
    <property type="protein sequence ID" value="PIO15564.1"/>
    <property type="molecule type" value="Genomic_DNA"/>
</dbReference>
<evidence type="ECO:0000256" key="2">
    <source>
        <dbReference type="SAM" id="MobiDB-lite"/>
    </source>
</evidence>
<dbReference type="InterPro" id="IPR037751">
    <property type="entry name" value="Dok1/2/3_PTB"/>
</dbReference>
<feature type="domain" description="IRS-type PTB" evidence="3">
    <location>
        <begin position="113"/>
        <end position="217"/>
    </location>
</feature>
<proteinExistence type="predicted"/>
<feature type="compositionally biased region" description="Polar residues" evidence="2">
    <location>
        <begin position="424"/>
        <end position="444"/>
    </location>
</feature>
<dbReference type="PROSITE" id="PS51064">
    <property type="entry name" value="IRS_PTB"/>
    <property type="match status" value="1"/>
</dbReference>
<dbReference type="GO" id="GO:0043410">
    <property type="term" value="P:positive regulation of MAPK cascade"/>
    <property type="evidence" value="ECO:0007669"/>
    <property type="project" value="TreeGrafter"/>
</dbReference>
<accession>A0A2G9QIY8</accession>
<feature type="compositionally biased region" description="Pro residues" evidence="2">
    <location>
        <begin position="548"/>
        <end position="603"/>
    </location>
</feature>
<organism evidence="4">
    <name type="scientific">Aquarana catesbeiana</name>
    <name type="common">American bullfrog</name>
    <name type="synonym">Rana catesbeiana</name>
    <dbReference type="NCBI Taxonomy" id="8400"/>
    <lineage>
        <taxon>Eukaryota</taxon>
        <taxon>Metazoa</taxon>
        <taxon>Chordata</taxon>
        <taxon>Craniata</taxon>
        <taxon>Vertebrata</taxon>
        <taxon>Euteleostomi</taxon>
        <taxon>Amphibia</taxon>
        <taxon>Batrachia</taxon>
        <taxon>Anura</taxon>
        <taxon>Neobatrachia</taxon>
        <taxon>Ranoidea</taxon>
        <taxon>Ranidae</taxon>
        <taxon>Aquarana</taxon>
    </lineage>
</organism>
<dbReference type="SMART" id="SM01244">
    <property type="entry name" value="IRS"/>
    <property type="match status" value="1"/>
</dbReference>
<feature type="region of interest" description="Disordered" evidence="2">
    <location>
        <begin position="275"/>
        <end position="299"/>
    </location>
</feature>
<keyword evidence="1" id="KW-0597">Phosphoprotein</keyword>
<dbReference type="CDD" id="cd01203">
    <property type="entry name" value="PTB_DOK1_DOK2_DOK3"/>
    <property type="match status" value="1"/>
</dbReference>
<reference evidence="4" key="1">
    <citation type="submission" date="2017-08" db="EMBL/GenBank/DDBJ databases">
        <title>Assembly of the North American Bullfrog Genome.</title>
        <authorList>
            <person name="Warren R.L."/>
            <person name="Vandervalk B.P."/>
            <person name="Kucuk E."/>
            <person name="Birol I."/>
            <person name="Helbing C."/>
            <person name="Pandoh P."/>
            <person name="Behsaz B."/>
            <person name="Mohamadi H."/>
            <person name="Chu J."/>
            <person name="Jackman S."/>
            <person name="Hammond S.A."/>
            <person name="Veldhoen N."/>
            <person name="Kirk H."/>
            <person name="Zhao Y."/>
            <person name="Coope R."/>
            <person name="Pleasance S."/>
            <person name="Moore R."/>
            <person name="Holt R."/>
        </authorList>
    </citation>
    <scope>NUCLEOTIDE SEQUENCE</scope>
    <source>
        <strain evidence="4">Bruno</strain>
        <tissue evidence="4">Liver</tissue>
    </source>
</reference>
<dbReference type="GO" id="GO:0007169">
    <property type="term" value="P:cell surface receptor protein tyrosine kinase signaling pathway"/>
    <property type="evidence" value="ECO:0007669"/>
    <property type="project" value="TreeGrafter"/>
</dbReference>
<dbReference type="InterPro" id="IPR002404">
    <property type="entry name" value="IRS_PTB"/>
</dbReference>
<evidence type="ECO:0000313" key="4">
    <source>
        <dbReference type="EMBL" id="PIO15564.1"/>
    </source>
</evidence>
<dbReference type="PANTHER" id="PTHR21258">
    <property type="entry name" value="DOCKING PROTEIN RELATED"/>
    <property type="match status" value="1"/>
</dbReference>
<feature type="region of interest" description="Disordered" evidence="2">
    <location>
        <begin position="207"/>
        <end position="226"/>
    </location>
</feature>
<dbReference type="SUPFAM" id="SSF50729">
    <property type="entry name" value="PH domain-like"/>
    <property type="match status" value="1"/>
</dbReference>
<dbReference type="InterPro" id="IPR011993">
    <property type="entry name" value="PH-like_dom_sf"/>
</dbReference>
<sequence length="670" mass="73246">MEIYDWKDGTMAGEKFHTRKATDRKVIRLAECIRVAPAPAESGYKENMAAFIIETSDKTMLLSAEPVMCEEWVQRLSEAAFPGNVNGTKPGKESPDNVALEMAVNSIYISREQVSEFWVTAQRTEAAERCGLRGAYILRAESDCLILKSPETKESLYSWPYKLLRRYGRDKVMFSFEAGRRCASGAGNFTFETSQGHEIFQKVESSIRAQQGSENRLSGPTLETEAPPENMYHCSDPGQPDILGLALRNEAEEKVQRGRVLPHLPPVKVVQPQHLLDPSMPGKASTPPRSPVSHHSADSEHLAVYSEPKDSVKGVKAHFDPLYSDPVDSVCNKDVRSNKEKVASPLYSDLYEQVGYELVGGGVSSKTLSISTVPPGREEHIYDEPEGIVRTSDPPQLYSEVRMEAAAWKKQSNDEKIGYEYPYNPNTDDYSVPNFQGQRSQPRTKTGPKPIPAPKPQGIILPKPLGKDRDLEKLPSPVIQSNSNNNNGNIEALYSQVIKPGNKSAKPQSAPPLPETSPLQSAPPLSLIHQSQSAPPLPPMNKPQSASPIPPMNKPPSAPPIPPMNKPPSAPPIPPMNKPPSAQPPPPPAKPPSAQPPPPPAKPPCASTEPVSVKSVPLTVPEMNKVLPYLPSGETINIQPLPEPHTSNGTDPQSVPKKNISVIYEDMGFL</sequence>
<dbReference type="PANTHER" id="PTHR21258:SF46">
    <property type="entry name" value="DOCKING PROTEIN 1"/>
    <property type="match status" value="1"/>
</dbReference>
<protein>
    <recommendedName>
        <fullName evidence="3">IRS-type PTB domain-containing protein</fullName>
    </recommendedName>
</protein>
<dbReference type="InterPro" id="IPR050996">
    <property type="entry name" value="Docking_Protein_DOK"/>
</dbReference>
<feature type="region of interest" description="Disordered" evidence="2">
    <location>
        <begin position="500"/>
        <end position="613"/>
    </location>
</feature>
<feature type="region of interest" description="Disordered" evidence="2">
    <location>
        <begin position="417"/>
        <end position="488"/>
    </location>
</feature>
<dbReference type="Pfam" id="PF02174">
    <property type="entry name" value="IRS"/>
    <property type="match status" value="1"/>
</dbReference>
<dbReference type="GO" id="GO:0007265">
    <property type="term" value="P:Ras protein signal transduction"/>
    <property type="evidence" value="ECO:0007669"/>
    <property type="project" value="TreeGrafter"/>
</dbReference>
<evidence type="ECO:0000256" key="1">
    <source>
        <dbReference type="ARBA" id="ARBA00022553"/>
    </source>
</evidence>
<evidence type="ECO:0000259" key="3">
    <source>
        <dbReference type="PROSITE" id="PS51064"/>
    </source>
</evidence>